<dbReference type="SUPFAM" id="SSF52242">
    <property type="entry name" value="Cobalamin (vitamin B12)-binding domain"/>
    <property type="match status" value="1"/>
</dbReference>
<evidence type="ECO:0000256" key="6">
    <source>
        <dbReference type="ARBA" id="ARBA00023285"/>
    </source>
</evidence>
<dbReference type="NCBIfam" id="TIGR00640">
    <property type="entry name" value="acid_CoA_mut_C"/>
    <property type="match status" value="1"/>
</dbReference>
<keyword evidence="3" id="KW-0846">Cobalamin</keyword>
<evidence type="ECO:0000256" key="5">
    <source>
        <dbReference type="ARBA" id="ARBA00023235"/>
    </source>
</evidence>
<dbReference type="PANTHER" id="PTHR48101">
    <property type="entry name" value="METHYLMALONYL-COA MUTASE, MITOCHONDRIAL-RELATED"/>
    <property type="match status" value="1"/>
</dbReference>
<name>A0ABD3MJL1_9STRA</name>
<keyword evidence="10" id="KW-1185">Reference proteome</keyword>
<keyword evidence="6" id="KW-0170">Cobalt</keyword>
<evidence type="ECO:0000256" key="2">
    <source>
        <dbReference type="ARBA" id="ARBA00008465"/>
    </source>
</evidence>
<dbReference type="PROSITE" id="PS51332">
    <property type="entry name" value="B12_BINDING"/>
    <property type="match status" value="1"/>
</dbReference>
<dbReference type="AlphaFoldDB" id="A0ABD3MJL1"/>
<reference evidence="9 10" key="1">
    <citation type="submission" date="2024-10" db="EMBL/GenBank/DDBJ databases">
        <title>Updated reference genomes for cyclostephanoid diatoms.</title>
        <authorList>
            <person name="Roberts W.R."/>
            <person name="Alverson A.J."/>
        </authorList>
    </citation>
    <scope>NUCLEOTIDE SEQUENCE [LARGE SCALE GENOMIC DNA]</scope>
    <source>
        <strain evidence="9 10">AJA232-27</strain>
    </source>
</reference>
<dbReference type="GO" id="GO:0046872">
    <property type="term" value="F:metal ion binding"/>
    <property type="evidence" value="ECO:0007669"/>
    <property type="project" value="UniProtKB-KW"/>
</dbReference>
<dbReference type="PANTHER" id="PTHR48101:SF4">
    <property type="entry name" value="METHYLMALONYL-COA MUTASE, MITOCHONDRIAL"/>
    <property type="match status" value="1"/>
</dbReference>
<evidence type="ECO:0000256" key="4">
    <source>
        <dbReference type="ARBA" id="ARBA00022723"/>
    </source>
</evidence>
<proteinExistence type="inferred from homology"/>
<comment type="caution">
    <text evidence="9">The sequence shown here is derived from an EMBL/GenBank/DDBJ whole genome shotgun (WGS) entry which is preliminary data.</text>
</comment>
<dbReference type="InterPro" id="IPR016176">
    <property type="entry name" value="Cbl-dep_enz_cat"/>
</dbReference>
<gene>
    <name evidence="9" type="ORF">ACHAWU_004097</name>
</gene>
<keyword evidence="4" id="KW-0479">Metal-binding</keyword>
<dbReference type="InterPro" id="IPR006158">
    <property type="entry name" value="Cobalamin-bd"/>
</dbReference>
<dbReference type="Proteomes" id="UP001530293">
    <property type="component" value="Unassembled WGS sequence"/>
</dbReference>
<dbReference type="Gene3D" id="3.20.20.240">
    <property type="entry name" value="Methylmalonyl-CoA mutase"/>
    <property type="match status" value="2"/>
</dbReference>
<evidence type="ECO:0000256" key="1">
    <source>
        <dbReference type="ARBA" id="ARBA00001922"/>
    </source>
</evidence>
<feature type="region of interest" description="Disordered" evidence="7">
    <location>
        <begin position="264"/>
        <end position="283"/>
    </location>
</feature>
<evidence type="ECO:0000313" key="10">
    <source>
        <dbReference type="Proteomes" id="UP001530293"/>
    </source>
</evidence>
<evidence type="ECO:0000256" key="7">
    <source>
        <dbReference type="SAM" id="MobiDB-lite"/>
    </source>
</evidence>
<dbReference type="GO" id="GO:0031419">
    <property type="term" value="F:cobalamin binding"/>
    <property type="evidence" value="ECO:0007669"/>
    <property type="project" value="UniProtKB-KW"/>
</dbReference>
<feature type="domain" description="B12-binding" evidence="8">
    <location>
        <begin position="731"/>
        <end position="863"/>
    </location>
</feature>
<comment type="similarity">
    <text evidence="2">Belongs to the methylmalonyl-CoA mutase family.</text>
</comment>
<protein>
    <recommendedName>
        <fullName evidence="8">B12-binding domain-containing protein</fullName>
    </recommendedName>
</protein>
<dbReference type="GO" id="GO:0004494">
    <property type="term" value="F:methylmalonyl-CoA mutase activity"/>
    <property type="evidence" value="ECO:0007669"/>
    <property type="project" value="UniProtKB-EC"/>
</dbReference>
<dbReference type="InterPro" id="IPR006099">
    <property type="entry name" value="MeMalonylCoA_mutase_a/b_cat"/>
</dbReference>
<dbReference type="Pfam" id="PF02310">
    <property type="entry name" value="B12-binding"/>
    <property type="match status" value="1"/>
</dbReference>
<dbReference type="SUPFAM" id="SSF51703">
    <property type="entry name" value="Cobalamin (vitamin B12)-dependent enzymes"/>
    <property type="match status" value="1"/>
</dbReference>
<comment type="cofactor">
    <cofactor evidence="1">
        <name>adenosylcob(III)alamin</name>
        <dbReference type="ChEBI" id="CHEBI:18408"/>
    </cofactor>
</comment>
<dbReference type="FunFam" id="3.20.20.240:FF:000001">
    <property type="entry name" value="Probable methylmalonyl-coa mutase"/>
    <property type="match status" value="1"/>
</dbReference>
<dbReference type="CDD" id="cd02071">
    <property type="entry name" value="MM_CoA_mut_B12_BD"/>
    <property type="match status" value="1"/>
</dbReference>
<sequence>MSHRSLVAARSANANARRLIVPSSAAAAAGGVSRTALRSFASYYSHLHGIFRNDRVGCCRLKSTSSSAAESSSTTSSSSHANYKKPRNVELWEDLASKELSKSNMTVDSLRTERVTPEGIAIQPVYYDLDDPNPSMPGIRPYDRGPYATMFTNRPWTIRQYAGFSTAEESNKFYRANVAAGQQGLSVAFDLPTHRGYDSDHPRVVGDVGMAGVPIDSVEDMKVLFDGIPLDQISVSMTMNGAVLPTMAMYVQAAIEQQETLGNESKFQEGGGGGESREKKKSVLSSLRGTIQNDILKEFMVRNTYIYPPQPSMDRVVADIIGFTATHMPKFNSVSISGYHMQEAGADAAIELGFTIADGLEYIRTAVDRAGLNVDDIAPRYSFFFGIGMNFYMELILFEVLPGGSSHMLLSISLYKIAKLRAARRLWSTLVEKHFQPKDSRSLLLRTHCQTSGYSLTEQQPLNNVIRTTIEALAAVQGGTQSLHTNSYDEAIGLPTVQTARVARNTQLILQEETGICAVADPWGGSYMMESLTDELADKATDIINEVEAAGGMTAYINSGMAKLRIEESATKKQGRIDSGQDVIVGVNKYRLDSKEEEAERQDVLQIDNSAVRKKQIDRLSELKRTRNNDDVMEALAALEASAKLGSSTSKGDNPNNLMALCINAARVRCTLGEISQALENAWGRHVPSSTIVRGAYGASFTDKSQNDEHESEYDRVLNEVKKFEQIEGRRPRILVAKMGQDGHDRGAKVIASGFSDLGFDVDIGPLFQTPEEVALQALDSDVHVIGISSQAAGHKTLLPALKAELDRRGAADIVIVAGGVIPPQDYDYLMNKSKSCSAVFGPGTRITDAALETLRLIQRRAS</sequence>
<dbReference type="Gene3D" id="3.40.50.280">
    <property type="entry name" value="Cobalamin-binding domain"/>
    <property type="match status" value="1"/>
</dbReference>
<dbReference type="NCBIfam" id="TIGR00641">
    <property type="entry name" value="acid_CoA_mut_N"/>
    <property type="match status" value="1"/>
</dbReference>
<evidence type="ECO:0000259" key="8">
    <source>
        <dbReference type="PROSITE" id="PS51332"/>
    </source>
</evidence>
<dbReference type="InterPro" id="IPR006159">
    <property type="entry name" value="Acid_CoA_mut_C"/>
</dbReference>
<keyword evidence="5" id="KW-0413">Isomerase</keyword>
<organism evidence="9 10">
    <name type="scientific">Discostella pseudostelligera</name>
    <dbReference type="NCBI Taxonomy" id="259834"/>
    <lineage>
        <taxon>Eukaryota</taxon>
        <taxon>Sar</taxon>
        <taxon>Stramenopiles</taxon>
        <taxon>Ochrophyta</taxon>
        <taxon>Bacillariophyta</taxon>
        <taxon>Coscinodiscophyceae</taxon>
        <taxon>Thalassiosirophycidae</taxon>
        <taxon>Stephanodiscales</taxon>
        <taxon>Stephanodiscaceae</taxon>
        <taxon>Discostella</taxon>
    </lineage>
</organism>
<dbReference type="InterPro" id="IPR036724">
    <property type="entry name" value="Cobalamin-bd_sf"/>
</dbReference>
<accession>A0ABD3MJL1</accession>
<dbReference type="CDD" id="cd03679">
    <property type="entry name" value="MM_CoA_mutase_alpha_like"/>
    <property type="match status" value="1"/>
</dbReference>
<dbReference type="InterPro" id="IPR006098">
    <property type="entry name" value="MMCoA_mutase_a_cat"/>
</dbReference>
<evidence type="ECO:0000256" key="3">
    <source>
        <dbReference type="ARBA" id="ARBA00022628"/>
    </source>
</evidence>
<dbReference type="EMBL" id="JALLBG020000108">
    <property type="protein sequence ID" value="KAL3764285.1"/>
    <property type="molecule type" value="Genomic_DNA"/>
</dbReference>
<dbReference type="Pfam" id="PF01642">
    <property type="entry name" value="MM_CoA_mutase"/>
    <property type="match status" value="3"/>
</dbReference>
<evidence type="ECO:0000313" key="9">
    <source>
        <dbReference type="EMBL" id="KAL3764285.1"/>
    </source>
</evidence>